<protein>
    <submittedName>
        <fullName evidence="2">Uncharacterized protein</fullName>
    </submittedName>
</protein>
<dbReference type="AlphaFoldDB" id="G0UXZ2"/>
<evidence type="ECO:0000313" key="2">
    <source>
        <dbReference type="EMBL" id="CCC94259.1"/>
    </source>
</evidence>
<evidence type="ECO:0000256" key="1">
    <source>
        <dbReference type="SAM" id="MobiDB-lite"/>
    </source>
</evidence>
<dbReference type="EMBL" id="HE575323">
    <property type="protein sequence ID" value="CCC94259.1"/>
    <property type="molecule type" value="Genomic_DNA"/>
</dbReference>
<feature type="region of interest" description="Disordered" evidence="1">
    <location>
        <begin position="124"/>
        <end position="152"/>
    </location>
</feature>
<accession>G0UXZ2</accession>
<proteinExistence type="predicted"/>
<reference evidence="2" key="1">
    <citation type="journal article" date="2012" name="Proc. Natl. Acad. Sci. U.S.A.">
        <title>Antigenic diversity is generated by distinct evolutionary mechanisms in African trypanosome species.</title>
        <authorList>
            <person name="Jackson A.P."/>
            <person name="Berry A."/>
            <person name="Aslett M."/>
            <person name="Allison H.C."/>
            <person name="Burton P."/>
            <person name="Vavrova-Anderson J."/>
            <person name="Brown R."/>
            <person name="Browne H."/>
            <person name="Corton N."/>
            <person name="Hauser H."/>
            <person name="Gamble J."/>
            <person name="Gilderthorp R."/>
            <person name="Marcello L."/>
            <person name="McQuillan J."/>
            <person name="Otto T.D."/>
            <person name="Quail M.A."/>
            <person name="Sanders M.J."/>
            <person name="van Tonder A."/>
            <person name="Ginger M.L."/>
            <person name="Field M.C."/>
            <person name="Barry J.D."/>
            <person name="Hertz-Fowler C."/>
            <person name="Berriman M."/>
        </authorList>
    </citation>
    <scope>NUCLEOTIDE SEQUENCE</scope>
    <source>
        <strain evidence="2">IL3000</strain>
    </source>
</reference>
<name>G0UXZ2_TRYCI</name>
<dbReference type="VEuPathDB" id="TriTrypDB:TcIL3000_10_10380"/>
<organism evidence="2">
    <name type="scientific">Trypanosoma congolense (strain IL3000)</name>
    <dbReference type="NCBI Taxonomy" id="1068625"/>
    <lineage>
        <taxon>Eukaryota</taxon>
        <taxon>Discoba</taxon>
        <taxon>Euglenozoa</taxon>
        <taxon>Kinetoplastea</taxon>
        <taxon>Metakinetoplastina</taxon>
        <taxon>Trypanosomatida</taxon>
        <taxon>Trypanosomatidae</taxon>
        <taxon>Trypanosoma</taxon>
        <taxon>Nannomonas</taxon>
    </lineage>
</organism>
<gene>
    <name evidence="2" type="ORF">TCIL3000_10_10380</name>
</gene>
<feature type="compositionally biased region" description="Polar residues" evidence="1">
    <location>
        <begin position="131"/>
        <end position="140"/>
    </location>
</feature>
<sequence>MPPRPINMESSREQYVHGCRDPEQEFGTISSTSLQLMDGITLRHLARLPDDAAHLHPFSRSLDPVARPIIAFLRRNCTSHLSRRQNNSICLLPKLMEIIFILCCQLERSTDAYKKRPRQKPNIRDKWGCVDSNTSPSSAETTRDGYPPRIPHTSSRDGAWTNLLNRCAWWLSGVHESTGKRSHRLFAQVKVLLLSPGPMCQVKAGYLRFLACRFFPELPAIYLPLSESSGASATAEGQRKESSELGGGYVYIPSVSNDTTTLKKCLVDMSEGRDICLYRYG</sequence>